<dbReference type="EMBL" id="JSWE01000184">
    <property type="protein sequence ID" value="KIE04503.1"/>
    <property type="molecule type" value="Genomic_DNA"/>
</dbReference>
<dbReference type="PRINTS" id="PR01415">
    <property type="entry name" value="ANKYRIN"/>
</dbReference>
<accession>A0A0C1QK45</accession>
<evidence type="ECO:0000256" key="2">
    <source>
        <dbReference type="ARBA" id="ARBA00023043"/>
    </source>
</evidence>
<gene>
    <name evidence="5" type="ORF">NF27_HQ00410</name>
</gene>
<dbReference type="Pfam" id="PF12796">
    <property type="entry name" value="Ank_2"/>
    <property type="match status" value="2"/>
</dbReference>
<keyword evidence="6" id="KW-1185">Reference proteome</keyword>
<dbReference type="AlphaFoldDB" id="A0A0C1QK45"/>
<name>A0A0C1QK45_9RICK</name>
<dbReference type="PROSITE" id="PS50088">
    <property type="entry name" value="ANK_REPEAT"/>
    <property type="match status" value="2"/>
</dbReference>
<comment type="caution">
    <text evidence="5">The sequence shown here is derived from an EMBL/GenBank/DDBJ whole genome shotgun (WGS) entry which is preliminary data.</text>
</comment>
<dbReference type="Pfam" id="PF00023">
    <property type="entry name" value="Ank"/>
    <property type="match status" value="1"/>
</dbReference>
<proteinExistence type="predicted"/>
<sequence length="505" mass="57471">MQSYIDKEERMGRKKSHKSNNTTYKNREDKKEELPFANNENVKFFMLAALNGVRRKGIVSLKGSEVRGLEEIFSAEISAKLRDRGNNINGLKNLFLNFRLRNEDKKMFIRNFLLNENKIGSPCPNREAVINLLLSKGCEGNAALITKEAPLEVIRQLIRHGVNVNSITPSYYTPLHAAVESCDINKITYLLEEGVKYNYSDTTFGTALHLAIRKEIFTNNKPYYIAQFLINALKEKKFEWNTKDNDGNSVLVLAAKMRTSELVEMLCSLKEKGLNINEKDKEGRTALHIACALGDIRAAHALIEAGAGINVADNCKRTPLHYGVLRSELVRSLLKEVGINPERDEKALSNFFQMSNGQNFERPGGNVFVKKSRLIIFETGCFEEKYIKKFYSDEQIKFQISILTGSSLINACMFGHEKVVDLLLDYGANRNACNINNNTPVQIIKRDKEKGAEIDKVAANLIEKVLTRDKDRELGEEGSFAPDRGKMLWTEHIRRQKYIEYKAER</sequence>
<dbReference type="SUPFAM" id="SSF48403">
    <property type="entry name" value="Ankyrin repeat"/>
    <property type="match status" value="1"/>
</dbReference>
<dbReference type="Proteomes" id="UP000031258">
    <property type="component" value="Unassembled WGS sequence"/>
</dbReference>
<organism evidence="5 6">
    <name type="scientific">Candidatus Jidaibacter acanthamoebae</name>
    <dbReference type="NCBI Taxonomy" id="86105"/>
    <lineage>
        <taxon>Bacteria</taxon>
        <taxon>Pseudomonadati</taxon>
        <taxon>Pseudomonadota</taxon>
        <taxon>Alphaproteobacteria</taxon>
        <taxon>Rickettsiales</taxon>
        <taxon>Candidatus Midichloriaceae</taxon>
        <taxon>Candidatus Jidaibacter</taxon>
    </lineage>
</organism>
<feature type="repeat" description="ANK" evidence="3">
    <location>
        <begin position="282"/>
        <end position="314"/>
    </location>
</feature>
<evidence type="ECO:0000313" key="6">
    <source>
        <dbReference type="Proteomes" id="UP000031258"/>
    </source>
</evidence>
<feature type="region of interest" description="Disordered" evidence="4">
    <location>
        <begin position="1"/>
        <end position="32"/>
    </location>
</feature>
<dbReference type="InterPro" id="IPR002110">
    <property type="entry name" value="Ankyrin_rpt"/>
</dbReference>
<evidence type="ECO:0008006" key="7">
    <source>
        <dbReference type="Google" id="ProtNLM"/>
    </source>
</evidence>
<dbReference type="SMART" id="SM00248">
    <property type="entry name" value="ANK"/>
    <property type="match status" value="6"/>
</dbReference>
<dbReference type="PANTHER" id="PTHR24198">
    <property type="entry name" value="ANKYRIN REPEAT AND PROTEIN KINASE DOMAIN-CONTAINING PROTEIN"/>
    <property type="match status" value="1"/>
</dbReference>
<dbReference type="InterPro" id="IPR036770">
    <property type="entry name" value="Ankyrin_rpt-contain_sf"/>
</dbReference>
<reference evidence="5 6" key="1">
    <citation type="submission" date="2014-11" db="EMBL/GenBank/DDBJ databases">
        <title>A Rickettsiales Symbiont of Amoebae With Ancient Features.</title>
        <authorList>
            <person name="Schulz F."/>
            <person name="Martijn J."/>
            <person name="Wascher F."/>
            <person name="Kostanjsek R."/>
            <person name="Ettema T.J."/>
            <person name="Horn M."/>
        </authorList>
    </citation>
    <scope>NUCLEOTIDE SEQUENCE [LARGE SCALE GENOMIC DNA]</scope>
    <source>
        <strain evidence="5 6">UWC36</strain>
    </source>
</reference>
<evidence type="ECO:0000256" key="4">
    <source>
        <dbReference type="SAM" id="MobiDB-lite"/>
    </source>
</evidence>
<dbReference type="STRING" id="86105.NF27_HQ00410"/>
<evidence type="ECO:0000256" key="1">
    <source>
        <dbReference type="ARBA" id="ARBA00022737"/>
    </source>
</evidence>
<protein>
    <recommendedName>
        <fullName evidence="7">Ankyrin repeat protein</fullName>
    </recommendedName>
</protein>
<dbReference type="PANTHER" id="PTHR24198:SF165">
    <property type="entry name" value="ANKYRIN REPEAT-CONTAINING PROTEIN-RELATED"/>
    <property type="match status" value="1"/>
</dbReference>
<keyword evidence="2 3" id="KW-0040">ANK repeat</keyword>
<feature type="compositionally biased region" description="Basic and acidic residues" evidence="4">
    <location>
        <begin position="1"/>
        <end position="11"/>
    </location>
</feature>
<evidence type="ECO:0000256" key="3">
    <source>
        <dbReference type="PROSITE-ProRule" id="PRU00023"/>
    </source>
</evidence>
<dbReference type="Gene3D" id="1.25.40.20">
    <property type="entry name" value="Ankyrin repeat-containing domain"/>
    <property type="match status" value="3"/>
</dbReference>
<keyword evidence="1" id="KW-0677">Repeat</keyword>
<feature type="repeat" description="ANK" evidence="3">
    <location>
        <begin position="170"/>
        <end position="202"/>
    </location>
</feature>
<dbReference type="PROSITE" id="PS50297">
    <property type="entry name" value="ANK_REP_REGION"/>
    <property type="match status" value="2"/>
</dbReference>
<evidence type="ECO:0000313" key="5">
    <source>
        <dbReference type="EMBL" id="KIE04503.1"/>
    </source>
</evidence>